<evidence type="ECO:0000313" key="3">
    <source>
        <dbReference type="WBParaSite" id="SSLN_0000935301-mRNA-1"/>
    </source>
</evidence>
<dbReference type="EMBL" id="UYSU01034980">
    <property type="protein sequence ID" value="VDL95394.1"/>
    <property type="molecule type" value="Genomic_DNA"/>
</dbReference>
<keyword evidence="2" id="KW-1185">Reference proteome</keyword>
<dbReference type="SUPFAM" id="SSF56219">
    <property type="entry name" value="DNase I-like"/>
    <property type="match status" value="1"/>
</dbReference>
<sequence>MRLWPPLMVSNSQRWLLEVQFFPAATPRVTITTGGLNQLRVSGAVCVSTPNMSDSRTSHLPHLKTSYGGGDSNPAARVSPLTLATWIARSLLHNPKSNWSERRMALVTRKLSRYKLDIAALSEPRFSEQGQLEEMESGYTFYQSGRPKAEQRDAGVAFAIRNGIVGHLPCPPHGINDRLVSLHLPLWGGKFATFISAYAPPITSSDAAMDNLYEDLHTFL</sequence>
<gene>
    <name evidence="1" type="ORF">SSLN_LOCUS9009</name>
</gene>
<proteinExistence type="predicted"/>
<dbReference type="Proteomes" id="UP000275846">
    <property type="component" value="Unassembled WGS sequence"/>
</dbReference>
<evidence type="ECO:0000313" key="2">
    <source>
        <dbReference type="Proteomes" id="UP000275846"/>
    </source>
</evidence>
<reference evidence="1 2" key="2">
    <citation type="submission" date="2018-11" db="EMBL/GenBank/DDBJ databases">
        <authorList>
            <consortium name="Pathogen Informatics"/>
        </authorList>
    </citation>
    <scope>NUCLEOTIDE SEQUENCE [LARGE SCALE GENOMIC DNA]</scope>
    <source>
        <strain evidence="1 2">NST_G2</strain>
    </source>
</reference>
<protein>
    <submittedName>
        <fullName evidence="1 3">Uncharacterized protein</fullName>
    </submittedName>
</protein>
<accession>A0A183SXR1</accession>
<reference evidence="3" key="1">
    <citation type="submission" date="2016-06" db="UniProtKB">
        <authorList>
            <consortium name="WormBaseParasite"/>
        </authorList>
    </citation>
    <scope>IDENTIFICATION</scope>
</reference>
<dbReference type="OrthoDB" id="410381at2759"/>
<name>A0A183SXR1_SCHSO</name>
<dbReference type="AlphaFoldDB" id="A0A183SXR1"/>
<dbReference type="InterPro" id="IPR036691">
    <property type="entry name" value="Endo/exonu/phosph_ase_sf"/>
</dbReference>
<evidence type="ECO:0000313" key="1">
    <source>
        <dbReference type="EMBL" id="VDL95394.1"/>
    </source>
</evidence>
<dbReference type="Gene3D" id="3.60.10.10">
    <property type="entry name" value="Endonuclease/exonuclease/phosphatase"/>
    <property type="match status" value="1"/>
</dbReference>
<dbReference type="WBParaSite" id="SSLN_0000935301-mRNA-1">
    <property type="protein sequence ID" value="SSLN_0000935301-mRNA-1"/>
    <property type="gene ID" value="SSLN_0000935301"/>
</dbReference>
<organism evidence="3">
    <name type="scientific">Schistocephalus solidus</name>
    <name type="common">Tapeworm</name>
    <dbReference type="NCBI Taxonomy" id="70667"/>
    <lineage>
        <taxon>Eukaryota</taxon>
        <taxon>Metazoa</taxon>
        <taxon>Spiralia</taxon>
        <taxon>Lophotrochozoa</taxon>
        <taxon>Platyhelminthes</taxon>
        <taxon>Cestoda</taxon>
        <taxon>Eucestoda</taxon>
        <taxon>Diphyllobothriidea</taxon>
        <taxon>Diphyllobothriidae</taxon>
        <taxon>Schistocephalus</taxon>
    </lineage>
</organism>